<keyword evidence="7" id="KW-0255">Endonuclease</keyword>
<evidence type="ECO:0000259" key="17">
    <source>
        <dbReference type="SMART" id="SM00485"/>
    </source>
</evidence>
<dbReference type="GO" id="GO:0048256">
    <property type="term" value="F:flap endonuclease activity"/>
    <property type="evidence" value="ECO:0007669"/>
    <property type="project" value="UniProtKB-ARBA"/>
</dbReference>
<organism evidence="18 19">
    <name type="scientific">Albugo candida</name>
    <dbReference type="NCBI Taxonomy" id="65357"/>
    <lineage>
        <taxon>Eukaryota</taxon>
        <taxon>Sar</taxon>
        <taxon>Stramenopiles</taxon>
        <taxon>Oomycota</taxon>
        <taxon>Peronosporomycetes</taxon>
        <taxon>Albuginales</taxon>
        <taxon>Albuginaceae</taxon>
        <taxon>Albugo</taxon>
    </lineage>
</organism>
<evidence type="ECO:0000313" key="18">
    <source>
        <dbReference type="EMBL" id="CCI49525.1"/>
    </source>
</evidence>
<evidence type="ECO:0000256" key="7">
    <source>
        <dbReference type="ARBA" id="ARBA00022759"/>
    </source>
</evidence>
<dbReference type="PANTHER" id="PTHR16171">
    <property type="entry name" value="DNA REPAIR PROTEIN COMPLEMENTING XP-G CELLS-RELATED"/>
    <property type="match status" value="1"/>
</dbReference>
<feature type="region of interest" description="Disordered" evidence="15">
    <location>
        <begin position="292"/>
        <end position="315"/>
    </location>
</feature>
<dbReference type="PANTHER" id="PTHR16171:SF7">
    <property type="entry name" value="DNA REPAIR PROTEIN RAD2"/>
    <property type="match status" value="1"/>
</dbReference>
<dbReference type="SMART" id="SM00485">
    <property type="entry name" value="XPGN"/>
    <property type="match status" value="1"/>
</dbReference>
<keyword evidence="6" id="KW-0479">Metal-binding</keyword>
<feature type="compositionally biased region" description="Basic and acidic residues" evidence="15">
    <location>
        <begin position="785"/>
        <end position="805"/>
    </location>
</feature>
<dbReference type="Gene3D" id="1.10.150.20">
    <property type="entry name" value="5' to 3' exonuclease, C-terminal subdomain"/>
    <property type="match status" value="1"/>
</dbReference>
<evidence type="ECO:0000256" key="2">
    <source>
        <dbReference type="ARBA" id="ARBA00004123"/>
    </source>
</evidence>
<evidence type="ECO:0000256" key="10">
    <source>
        <dbReference type="ARBA" id="ARBA00022842"/>
    </source>
</evidence>
<feature type="compositionally biased region" description="Basic and acidic residues" evidence="15">
    <location>
        <begin position="156"/>
        <end position="165"/>
    </location>
</feature>
<evidence type="ECO:0000256" key="1">
    <source>
        <dbReference type="ARBA" id="ARBA00001946"/>
    </source>
</evidence>
<keyword evidence="5" id="KW-0540">Nuclease</keyword>
<dbReference type="Gene3D" id="3.40.50.1010">
    <property type="entry name" value="5'-nuclease"/>
    <property type="match status" value="2"/>
</dbReference>
<dbReference type="InterPro" id="IPR006085">
    <property type="entry name" value="XPG_DNA_repair_N"/>
</dbReference>
<evidence type="ECO:0000256" key="8">
    <source>
        <dbReference type="ARBA" id="ARBA00022763"/>
    </source>
</evidence>
<evidence type="ECO:0000256" key="5">
    <source>
        <dbReference type="ARBA" id="ARBA00022722"/>
    </source>
</evidence>
<name>A0A024GT50_9STRA</name>
<keyword evidence="9" id="KW-0378">Hydrolase</keyword>
<accession>A0A024GT50</accession>
<feature type="domain" description="XPG-I" evidence="16">
    <location>
        <begin position="658"/>
        <end position="727"/>
    </location>
</feature>
<dbReference type="FunFam" id="1.10.150.20:FF:000030">
    <property type="entry name" value="Flap endonuclease GEN-like 1"/>
    <property type="match status" value="1"/>
</dbReference>
<dbReference type="GO" id="GO:0005634">
    <property type="term" value="C:nucleus"/>
    <property type="evidence" value="ECO:0007669"/>
    <property type="project" value="UniProtKB-SubCell"/>
</dbReference>
<dbReference type="InterPro" id="IPR001044">
    <property type="entry name" value="XPG/Rad2_eukaryotes"/>
</dbReference>
<feature type="domain" description="XPG N-terminal" evidence="17">
    <location>
        <begin position="1"/>
        <end position="98"/>
    </location>
</feature>
<dbReference type="CDD" id="cd09904">
    <property type="entry name" value="H3TH_XPG"/>
    <property type="match status" value="1"/>
</dbReference>
<feature type="region of interest" description="Disordered" evidence="15">
    <location>
        <begin position="148"/>
        <end position="173"/>
    </location>
</feature>
<comment type="caution">
    <text evidence="18">The sequence shown here is derived from an EMBL/GenBank/DDBJ whole genome shotgun (WGS) entry which is preliminary data.</text>
</comment>
<evidence type="ECO:0000256" key="14">
    <source>
        <dbReference type="ARBA" id="ARBA00038112"/>
    </source>
</evidence>
<evidence type="ECO:0000259" key="16">
    <source>
        <dbReference type="SMART" id="SM00484"/>
    </source>
</evidence>
<dbReference type="GO" id="GO:0006289">
    <property type="term" value="P:nucleotide-excision repair"/>
    <property type="evidence" value="ECO:0007669"/>
    <property type="project" value="InterPro"/>
</dbReference>
<dbReference type="PROSITE" id="PS00841">
    <property type="entry name" value="XPG_1"/>
    <property type="match status" value="1"/>
</dbReference>
<keyword evidence="8" id="KW-0227">DNA damage</keyword>
<comment type="subcellular location">
    <subcellularLocation>
        <location evidence="2">Nucleus</location>
    </subcellularLocation>
</comment>
<dbReference type="GO" id="GO:0046872">
    <property type="term" value="F:metal ion binding"/>
    <property type="evidence" value="ECO:0007669"/>
    <property type="project" value="UniProtKB-KW"/>
</dbReference>
<dbReference type="InParanoid" id="A0A024GT50"/>
<evidence type="ECO:0000256" key="4">
    <source>
        <dbReference type="ARBA" id="ARBA00022553"/>
    </source>
</evidence>
<keyword evidence="4" id="KW-0597">Phosphoprotein</keyword>
<evidence type="ECO:0000256" key="6">
    <source>
        <dbReference type="ARBA" id="ARBA00022723"/>
    </source>
</evidence>
<dbReference type="CDD" id="cd09868">
    <property type="entry name" value="PIN_XPG_RAD2"/>
    <property type="match status" value="2"/>
</dbReference>
<keyword evidence="13" id="KW-0539">Nucleus</keyword>
<dbReference type="FunCoup" id="A0A024GT50">
    <property type="interactions" value="221"/>
</dbReference>
<dbReference type="SMART" id="SM00484">
    <property type="entry name" value="XPGI"/>
    <property type="match status" value="1"/>
</dbReference>
<evidence type="ECO:0000256" key="9">
    <source>
        <dbReference type="ARBA" id="ARBA00022801"/>
    </source>
</evidence>
<dbReference type="PRINTS" id="PR00066">
    <property type="entry name" value="XRODRMPGMNTG"/>
</dbReference>
<dbReference type="GO" id="GO:0003697">
    <property type="term" value="F:single-stranded DNA binding"/>
    <property type="evidence" value="ECO:0007669"/>
    <property type="project" value="InterPro"/>
</dbReference>
<evidence type="ECO:0008006" key="20">
    <source>
        <dbReference type="Google" id="ProtNLM"/>
    </source>
</evidence>
<dbReference type="InterPro" id="IPR029060">
    <property type="entry name" value="PIN-like_dom_sf"/>
</dbReference>
<comment type="cofactor">
    <cofactor evidence="1">
        <name>Mg(2+)</name>
        <dbReference type="ChEBI" id="CHEBI:18420"/>
    </cofactor>
</comment>
<keyword evidence="19" id="KW-1185">Reference proteome</keyword>
<dbReference type="PRINTS" id="PR00853">
    <property type="entry name" value="XPGRADSUPER"/>
</dbReference>
<dbReference type="OrthoDB" id="31113at2759"/>
<proteinExistence type="inferred from homology"/>
<evidence type="ECO:0000256" key="11">
    <source>
        <dbReference type="ARBA" id="ARBA00023128"/>
    </source>
</evidence>
<keyword evidence="11" id="KW-0496">Mitochondrion</keyword>
<evidence type="ECO:0000256" key="13">
    <source>
        <dbReference type="ARBA" id="ARBA00023242"/>
    </source>
</evidence>
<dbReference type="EMBL" id="CAIX01000307">
    <property type="protein sequence ID" value="CCI49525.1"/>
    <property type="molecule type" value="Genomic_DNA"/>
</dbReference>
<keyword evidence="12" id="KW-0234">DNA repair</keyword>
<evidence type="ECO:0000256" key="12">
    <source>
        <dbReference type="ARBA" id="ARBA00023204"/>
    </source>
</evidence>
<sequence length="936" mass="106150">MGVQNLWLLLSPVGRQIEIESLENKRLAVDASIWLVQFIKAMRDDQGHMIKNAHLIGTFHRVSKLLHYGIRPVFVFDGQTPVLKQQTLEKRRKRVETQTISWKQTAQKILLNRLRILQQGMLNGPKAQQPSAIDPNYLLPQAADEMIQGQTQDSSVKADQEKNVESDVSTSEDDIPVEDISLDTKNIYNVDPEAVYALPPNLQKSMFERIMRQLRQNSRNEFIPLAGDPEAYSKSQIKSFLARSRLHQKFMQVRQQNIETQVENNADNTELLSAKRLVGDGDRYYILNQPKHAEGASKKRSRKSSFVAGSDSFPHESSEYEESFSSLWQLHQKRTSEGFRSRFAESKDDFQYPEEASEHREEANIEPLRHLPSTHQLRPPPADFTEDKPLAIEIARGIRTDNMAQSESAELAIQPSEALNIKPLNTINEVHGGESDIEWEDVNLKGDLTPIESKHLEPVPKDEALERSTAASQSIEELVLYSNKDLESEEVDLDAIKNELEDAKGEEDLRALREEALNSAIATASNLTQWAAGAVRKALAPHTAVKEPQQNPSPSIKIESPPKVEIPIEMEDTGKPFDEAVTLATIESLEDNSLAPPNRSRYLLYDTTSSDAESKDASVTMESLHQKENELKILQNRQLRDLEGFDDEMVEQVMELLTLFGVPFLICPMEAEAQCAALEQLGLVDGIVTDDSDIFPFGGTKVYKNIFHHQKFVEAFDTSDIERELGFTRADMISLALLLGSDYTPGVRGIGIVNAAEIISSFGGTPEGLKEFKAWVEDFDVHEEANRRKEKRKGEEELSKMDPKDRFKHTHASVRRKWELGETFPNVQVVEAYLHPQVDTSSEKFQWSHPDFTELKNYCSQVFGWEANKIDGLLTPLIKHMEKSVSNKETQKQTKIDEFFRTYNDNVKYAKIKSKRLKSAIGSASCQKVKRRNVMR</sequence>
<dbReference type="STRING" id="65357.A0A024GT50"/>
<dbReference type="SMART" id="SM00279">
    <property type="entry name" value="HhH2"/>
    <property type="match status" value="1"/>
</dbReference>
<dbReference type="Proteomes" id="UP000053237">
    <property type="component" value="Unassembled WGS sequence"/>
</dbReference>
<evidence type="ECO:0000313" key="19">
    <source>
        <dbReference type="Proteomes" id="UP000053237"/>
    </source>
</evidence>
<evidence type="ECO:0000256" key="15">
    <source>
        <dbReference type="SAM" id="MobiDB-lite"/>
    </source>
</evidence>
<dbReference type="AlphaFoldDB" id="A0A024GT50"/>
<dbReference type="InterPro" id="IPR008918">
    <property type="entry name" value="HhH2"/>
</dbReference>
<evidence type="ECO:0000256" key="3">
    <source>
        <dbReference type="ARBA" id="ARBA00005283"/>
    </source>
</evidence>
<feature type="region of interest" description="Disordered" evidence="15">
    <location>
        <begin position="785"/>
        <end position="806"/>
    </location>
</feature>
<dbReference type="InterPro" id="IPR036279">
    <property type="entry name" value="5-3_exonuclease_C_sf"/>
</dbReference>
<dbReference type="Pfam" id="PF00867">
    <property type="entry name" value="XPG_I"/>
    <property type="match status" value="1"/>
</dbReference>
<comment type="similarity">
    <text evidence="3">Belongs to the XPG/RAD2 endonuclease family. XPG subfamily.</text>
</comment>
<dbReference type="InterPro" id="IPR019974">
    <property type="entry name" value="XPG_CS"/>
</dbReference>
<keyword evidence="10" id="KW-0460">Magnesium</keyword>
<gene>
    <name evidence="18" type="ORF">BN9_108630</name>
</gene>
<dbReference type="Pfam" id="PF00752">
    <property type="entry name" value="XPG_N"/>
    <property type="match status" value="1"/>
</dbReference>
<dbReference type="InterPro" id="IPR006084">
    <property type="entry name" value="XPG/Rad2"/>
</dbReference>
<comment type="similarity">
    <text evidence="14">Belongs to the XPG/RAD2 endonuclease family. GEN subfamily.</text>
</comment>
<dbReference type="SUPFAM" id="SSF88723">
    <property type="entry name" value="PIN domain-like"/>
    <property type="match status" value="1"/>
</dbReference>
<dbReference type="InterPro" id="IPR006086">
    <property type="entry name" value="XPG-I_dom"/>
</dbReference>
<dbReference type="SUPFAM" id="SSF47807">
    <property type="entry name" value="5' to 3' exonuclease, C-terminal subdomain"/>
    <property type="match status" value="1"/>
</dbReference>
<reference evidence="18 19" key="1">
    <citation type="submission" date="2012-05" db="EMBL/GenBank/DDBJ databases">
        <title>Recombination and specialization in a pathogen metapopulation.</title>
        <authorList>
            <person name="Gardiner A."/>
            <person name="Kemen E."/>
            <person name="Schultz-Larsen T."/>
            <person name="MacLean D."/>
            <person name="Van Oosterhout C."/>
            <person name="Jones J.D.G."/>
        </authorList>
    </citation>
    <scope>NUCLEOTIDE SEQUENCE [LARGE SCALE GENOMIC DNA]</scope>
    <source>
        <strain evidence="18 19">Ac Nc2</strain>
    </source>
</reference>
<protein>
    <recommendedName>
        <fullName evidence="20">XPG-I domain-containing protein</fullName>
    </recommendedName>
</protein>